<dbReference type="InterPro" id="IPR041529">
    <property type="entry name" value="DUF5598"/>
</dbReference>
<dbReference type="Proteomes" id="UP000019149">
    <property type="component" value="Unassembled WGS sequence"/>
</dbReference>
<evidence type="ECO:0000256" key="2">
    <source>
        <dbReference type="ARBA" id="ARBA00022642"/>
    </source>
</evidence>
<dbReference type="AlphaFoldDB" id="W6UX50"/>
<dbReference type="Pfam" id="PF18127">
    <property type="entry name" value="NAMPT_N"/>
    <property type="match status" value="1"/>
</dbReference>
<dbReference type="KEGG" id="egl:EGR_07009"/>
<evidence type="ECO:0000256" key="4">
    <source>
        <dbReference type="ARBA" id="ARBA00022679"/>
    </source>
</evidence>
<dbReference type="OrthoDB" id="193380at2759"/>
<evidence type="ECO:0000256" key="8">
    <source>
        <dbReference type="ARBA" id="ARBA00047835"/>
    </source>
</evidence>
<keyword evidence="4" id="KW-0808">Transferase</keyword>
<dbReference type="Pfam" id="PF04095">
    <property type="entry name" value="NAPRTase"/>
    <property type="match status" value="1"/>
</dbReference>
<evidence type="ECO:0000259" key="10">
    <source>
        <dbReference type="Pfam" id="PF18127"/>
    </source>
</evidence>
<dbReference type="PANTHER" id="PTHR43816:SF1">
    <property type="entry name" value="NICOTINAMIDE PHOSPHORIBOSYLTRANSFERASE"/>
    <property type="match status" value="1"/>
</dbReference>
<dbReference type="GO" id="GO:0009435">
    <property type="term" value="P:NAD+ biosynthetic process"/>
    <property type="evidence" value="ECO:0007669"/>
    <property type="project" value="UniProtKB-UniPathway"/>
</dbReference>
<accession>W6UX50</accession>
<reference evidence="11 12" key="1">
    <citation type="journal article" date="2013" name="Nat. Genet.">
        <title>The genome of the hydatid tapeworm Echinococcus granulosus.</title>
        <authorList>
            <person name="Zheng H."/>
            <person name="Zhang W."/>
            <person name="Zhang L."/>
            <person name="Zhang Z."/>
            <person name="Li J."/>
            <person name="Lu G."/>
            <person name="Zhu Y."/>
            <person name="Wang Y."/>
            <person name="Huang Y."/>
            <person name="Liu J."/>
            <person name="Kang H."/>
            <person name="Chen J."/>
            <person name="Wang L."/>
            <person name="Chen A."/>
            <person name="Yu S."/>
            <person name="Gao Z."/>
            <person name="Jin L."/>
            <person name="Gu W."/>
            <person name="Wang Z."/>
            <person name="Zhao L."/>
            <person name="Shi B."/>
            <person name="Wen H."/>
            <person name="Lin R."/>
            <person name="Jones M.K."/>
            <person name="Brejova B."/>
            <person name="Vinar T."/>
            <person name="Zhao G."/>
            <person name="McManus D.P."/>
            <person name="Chen Z."/>
            <person name="Zhou Y."/>
            <person name="Wang S."/>
        </authorList>
    </citation>
    <scope>NUCLEOTIDE SEQUENCE [LARGE SCALE GENOMIC DNA]</scope>
</reference>
<comment type="pathway">
    <text evidence="5">Cofactor biosynthesis; NAD(+) biosynthesis; nicotinamide D-ribonucleotide from 5-phospho-alpha-D-ribose 1-diphosphate and nicotinamide: step 1/1.</text>
</comment>
<dbReference type="EMBL" id="APAU02000068">
    <property type="protein sequence ID" value="EUB58089.1"/>
    <property type="molecule type" value="Genomic_DNA"/>
</dbReference>
<dbReference type="CDD" id="cd01569">
    <property type="entry name" value="PBEF_like"/>
    <property type="match status" value="1"/>
</dbReference>
<gene>
    <name evidence="11" type="ORF">EGR_07009</name>
</gene>
<dbReference type="InterPro" id="IPR013785">
    <property type="entry name" value="Aldolase_TIM"/>
</dbReference>
<comment type="catalytic activity">
    <reaction evidence="8">
        <text>beta-nicotinamide D-ribonucleotide + diphosphate = 5-phospho-alpha-D-ribose 1-diphosphate + nicotinamide + H(+)</text>
        <dbReference type="Rhea" id="RHEA:16149"/>
        <dbReference type="ChEBI" id="CHEBI:14649"/>
        <dbReference type="ChEBI" id="CHEBI:15378"/>
        <dbReference type="ChEBI" id="CHEBI:17154"/>
        <dbReference type="ChEBI" id="CHEBI:33019"/>
        <dbReference type="ChEBI" id="CHEBI:58017"/>
        <dbReference type="EC" id="2.4.2.12"/>
    </reaction>
    <physiologicalReaction direction="right-to-left" evidence="8">
        <dbReference type="Rhea" id="RHEA:16151"/>
    </physiologicalReaction>
</comment>
<dbReference type="InterPro" id="IPR036068">
    <property type="entry name" value="Nicotinate_pribotase-like_C"/>
</dbReference>
<dbReference type="PANTHER" id="PTHR43816">
    <property type="entry name" value="NICOTINAMIDE PHOSPHORIBOSYLTRANSFERASE"/>
    <property type="match status" value="1"/>
</dbReference>
<dbReference type="InterPro" id="IPR016471">
    <property type="entry name" value="Nicotinamide_PRibTrfase"/>
</dbReference>
<dbReference type="GeneID" id="36342724"/>
<dbReference type="CTD" id="36342724"/>
<evidence type="ECO:0000256" key="5">
    <source>
        <dbReference type="ARBA" id="ARBA00035007"/>
    </source>
</evidence>
<feature type="domain" description="Nicotinate/nicotinamide phosphoribosyltransferase" evidence="9">
    <location>
        <begin position="184"/>
        <end position="434"/>
    </location>
</feature>
<evidence type="ECO:0000313" key="11">
    <source>
        <dbReference type="EMBL" id="EUB58089.1"/>
    </source>
</evidence>
<proteinExistence type="inferred from homology"/>
<evidence type="ECO:0000256" key="6">
    <source>
        <dbReference type="ARBA" id="ARBA00035024"/>
    </source>
</evidence>
<sequence length="589" mass="66231">MSEPSTNGNESDHYFSDEANIICLSDSYKYPPGTTEVYSYFESRGGKFSETIFFGLQYILKKYLVGSVITERKIREAKELMREHFGRDLMNEDGWRYILEKHDGCLPIRIKAIPEGTVIPVRNVLFTVENTDPNCYWLTNYLETVLVQVWYPLTVATNSLEFKKIIFRYLEATSDDLSPLPMLMHDFGFRGVSSIESASIGGTAHLVCFRGTDTMAALLFAKRYYNCKMAGFSIPATEHSTITVWREAGEKDAYRNLLEKFPTGSVACVSDSYNIWNACEKIWGEDLHDLVVSREGTLVIRPDSGNPEKVVVEVLEILGQKFGYSLNSLGFKVLPPYLRLIQGDGVNLESLEKILENVMAAGWSTVNVSFGSGGALLQRLNRDTQKCAFKCSHAVINGKQVDVCKHPITDPQKHSKKGRLCLQRSASQNGFVTLEEGQGDLEKDLLVTVFENGRLLVDYTLEEIRERAELPAVKAVLSKSYNHVNAVTLTADVLVLGLCFWMLVSNFYRCEPLGVDATDTPTAQSCLVKQTTQDLILDTAVKLTRLRDDGWTKHRMSVPLFMDRTSRNSENLTPFAQALDDHVNADEMD</sequence>
<dbReference type="SUPFAM" id="SSF51690">
    <property type="entry name" value="Nicotinate/Quinolinate PRTase C-terminal domain-like"/>
    <property type="match status" value="1"/>
</dbReference>
<dbReference type="GO" id="GO:0047280">
    <property type="term" value="F:nicotinamide phosphoribosyltransferase activity"/>
    <property type="evidence" value="ECO:0007669"/>
    <property type="project" value="UniProtKB-EC"/>
</dbReference>
<dbReference type="STRING" id="6210.W6UX50"/>
<keyword evidence="12" id="KW-1185">Reference proteome</keyword>
<evidence type="ECO:0000259" key="9">
    <source>
        <dbReference type="Pfam" id="PF04095"/>
    </source>
</evidence>
<dbReference type="OMA" id="WKSPTTD"/>
<dbReference type="RefSeq" id="XP_024349285.1">
    <property type="nucleotide sequence ID" value="XM_024496258.1"/>
</dbReference>
<name>W6UX50_ECHGR</name>
<dbReference type="NCBIfam" id="NF006629">
    <property type="entry name" value="PRK09198.1"/>
    <property type="match status" value="1"/>
</dbReference>
<keyword evidence="2" id="KW-0662">Pyridine nucleotide biosynthesis</keyword>
<protein>
    <recommendedName>
        <fullName evidence="7">Nicotinamide phosphoribosyltransferase</fullName>
        <ecNumber evidence="6">2.4.2.12</ecNumber>
    </recommendedName>
</protein>
<evidence type="ECO:0000313" key="12">
    <source>
        <dbReference type="Proteomes" id="UP000019149"/>
    </source>
</evidence>
<evidence type="ECO:0000256" key="7">
    <source>
        <dbReference type="ARBA" id="ARBA00035036"/>
    </source>
</evidence>
<comment type="similarity">
    <text evidence="1">Belongs to the NAPRTase family.</text>
</comment>
<keyword evidence="3 11" id="KW-0328">Glycosyltransferase</keyword>
<evidence type="ECO:0000256" key="3">
    <source>
        <dbReference type="ARBA" id="ARBA00022676"/>
    </source>
</evidence>
<evidence type="ECO:0000256" key="1">
    <source>
        <dbReference type="ARBA" id="ARBA00010897"/>
    </source>
</evidence>
<dbReference type="Gene3D" id="3.20.20.70">
    <property type="entry name" value="Aldolase class I"/>
    <property type="match status" value="1"/>
</dbReference>
<dbReference type="EC" id="2.4.2.12" evidence="6"/>
<dbReference type="InterPro" id="IPR041525">
    <property type="entry name" value="N/Namide_PRibTrfase"/>
</dbReference>
<feature type="domain" description="Nicotinamide phosphoribosyltransferase N-terminal" evidence="10">
    <location>
        <begin position="21"/>
        <end position="110"/>
    </location>
</feature>
<dbReference type="UniPathway" id="UPA00253"/>
<organism evidence="11 12">
    <name type="scientific">Echinococcus granulosus</name>
    <name type="common">Hydatid tapeworm</name>
    <dbReference type="NCBI Taxonomy" id="6210"/>
    <lineage>
        <taxon>Eukaryota</taxon>
        <taxon>Metazoa</taxon>
        <taxon>Spiralia</taxon>
        <taxon>Lophotrochozoa</taxon>
        <taxon>Platyhelminthes</taxon>
        <taxon>Cestoda</taxon>
        <taxon>Eucestoda</taxon>
        <taxon>Cyclophyllidea</taxon>
        <taxon>Taeniidae</taxon>
        <taxon>Echinococcus</taxon>
        <taxon>Echinococcus granulosus group</taxon>
    </lineage>
</organism>
<comment type="caution">
    <text evidence="11">The sequence shown here is derived from an EMBL/GenBank/DDBJ whole genome shotgun (WGS) entry which is preliminary data.</text>
</comment>